<dbReference type="Gene3D" id="3.40.50.150">
    <property type="entry name" value="Vaccinia Virus protein VP39"/>
    <property type="match status" value="1"/>
</dbReference>
<dbReference type="AlphaFoldDB" id="A0A5J6WD37"/>
<dbReference type="PANTHER" id="PTHR22617:SF23">
    <property type="entry name" value="CHEMOTAXIS PROTEIN CHEW"/>
    <property type="match status" value="1"/>
</dbReference>
<dbReference type="KEGG" id="bmat:DB723_03375"/>
<dbReference type="InterPro" id="IPR022642">
    <property type="entry name" value="CheR_C"/>
</dbReference>
<feature type="domain" description="CheR-type methyltransferase" evidence="1">
    <location>
        <begin position="268"/>
        <end position="469"/>
    </location>
</feature>
<keyword evidence="4" id="KW-1185">Reference proteome</keyword>
<name>A0A5J6WD37_9SPIR</name>
<evidence type="ECO:0000259" key="2">
    <source>
        <dbReference type="PROSITE" id="PS50851"/>
    </source>
</evidence>
<gene>
    <name evidence="3" type="ORF">DB723_03375</name>
</gene>
<sequence length="469" mass="53946">MQIKEIYFGSKILDEKNCNSKLTNFDFKVVSFELGSDHYLVDIMQVKEIRKSSNFTYVPNAKKYVAGLDNLRGEIIPIIDLRIMFNLEFNKKDLEDIMVLKNEGLLIGVIVDKINNVFSIDSSIIQDPHPVLSQDSLIKYIKGVVDYNKQLYILLDVFKIFNYSEDSKEERELKSDQNFVEKVDFVRDCDDLDLLKNCKSNFSENVFSKNSNNSENPALNNISTFNLENIKKNLLKYSFNASLVNDVFLEKVGVKFYMVDTDYLSYDSFLNEFYSKSSGNLWGADCLEEFQNEIVKNRLNFMDNLNSIFNVLEIGCGNGKETISLVSALSEYYVKTFKVIAIDNDLSKVVETSRLVFSDSEISISEIYHRNSFEQSPGVYKFKPDILNNVLFEYSDALFSDLPDNLGMVFLKDVLCFLDSKDQVLILNIIASKTIKGALLVLGDNEELKNNDVFIKEKSTKYFNLYRKV</sequence>
<dbReference type="Proteomes" id="UP000326393">
    <property type="component" value="Chromosome"/>
</dbReference>
<reference evidence="3 4" key="2">
    <citation type="journal article" date="2020" name="Int. J. Syst. Evol. Microbiol.">
        <title>Borrelia maritima sp. nov., a novel species of the Borrelia burgdorferi sensu lato complex, occupying a basal position to North American species.</title>
        <authorList>
            <person name="Margos G."/>
            <person name="Fedorova N."/>
            <person name="Becker N.S."/>
            <person name="Kleinjan J.E."/>
            <person name="Marosevic D."/>
            <person name="Krebs S."/>
            <person name="Hui L."/>
            <person name="Fingerle V."/>
            <person name="Lane R.S."/>
        </authorList>
    </citation>
    <scope>NUCLEOTIDE SEQUENCE [LARGE SCALE GENOMIC DNA]</scope>
    <source>
        <strain evidence="3 4">CA690</strain>
    </source>
</reference>
<evidence type="ECO:0000313" key="3">
    <source>
        <dbReference type="EMBL" id="QFI14768.1"/>
    </source>
</evidence>
<dbReference type="SMART" id="SM00260">
    <property type="entry name" value="CheW"/>
    <property type="match status" value="1"/>
</dbReference>
<dbReference type="InterPro" id="IPR029063">
    <property type="entry name" value="SAM-dependent_MTases_sf"/>
</dbReference>
<dbReference type="Pfam" id="PF01739">
    <property type="entry name" value="CheR"/>
    <property type="match status" value="1"/>
</dbReference>
<accession>A0A5J6WD37</accession>
<evidence type="ECO:0000313" key="4">
    <source>
        <dbReference type="Proteomes" id="UP000326393"/>
    </source>
</evidence>
<dbReference type="InterPro" id="IPR039315">
    <property type="entry name" value="CheW"/>
</dbReference>
<dbReference type="PROSITE" id="PS50123">
    <property type="entry name" value="CHER"/>
    <property type="match status" value="1"/>
</dbReference>
<dbReference type="PROSITE" id="PS50851">
    <property type="entry name" value="CHEW"/>
    <property type="match status" value="1"/>
</dbReference>
<dbReference type="Gene3D" id="2.40.50.180">
    <property type="entry name" value="CheA-289, Domain 4"/>
    <property type="match status" value="1"/>
</dbReference>
<dbReference type="EMBL" id="CP044535">
    <property type="protein sequence ID" value="QFI14768.1"/>
    <property type="molecule type" value="Genomic_DNA"/>
</dbReference>
<organism evidence="3 4">
    <name type="scientific">Borrelia maritima</name>
    <dbReference type="NCBI Taxonomy" id="2761123"/>
    <lineage>
        <taxon>Bacteria</taxon>
        <taxon>Pseudomonadati</taxon>
        <taxon>Spirochaetota</taxon>
        <taxon>Spirochaetia</taxon>
        <taxon>Spirochaetales</taxon>
        <taxon>Borreliaceae</taxon>
        <taxon>Borrelia</taxon>
    </lineage>
</organism>
<proteinExistence type="predicted"/>
<dbReference type="RefSeq" id="WP_151552569.1">
    <property type="nucleotide sequence ID" value="NZ_CP044535.1"/>
</dbReference>
<dbReference type="InterPro" id="IPR002545">
    <property type="entry name" value="CheW-lke_dom"/>
</dbReference>
<dbReference type="InterPro" id="IPR000780">
    <property type="entry name" value="CheR_MeTrfase"/>
</dbReference>
<dbReference type="InterPro" id="IPR036061">
    <property type="entry name" value="CheW-like_dom_sf"/>
</dbReference>
<reference evidence="4" key="1">
    <citation type="submission" date="2019-10" db="EMBL/GenBank/DDBJ databases">
        <title>Borrelia maritima sp. nov., a novel species of the Borrelia burgdorferi sensu lato complex, occupies a basal position to North American species.</title>
        <authorList>
            <person name="Margos G."/>
            <person name="Fedorova N."/>
            <person name="Becker N.S."/>
            <person name="Kleinjan J.E."/>
            <person name="Marosevic D."/>
            <person name="Krebs S."/>
            <person name="Hui L."/>
            <person name="Fingerle V."/>
            <person name="Lane R.S."/>
        </authorList>
    </citation>
    <scope>NUCLEOTIDE SEQUENCE [LARGE SCALE GENOMIC DNA]</scope>
    <source>
        <strain evidence="4">CA690</strain>
    </source>
</reference>
<protein>
    <submittedName>
        <fullName evidence="3">Chemotaxis protein CheW</fullName>
    </submittedName>
</protein>
<dbReference type="SUPFAM" id="SSF53335">
    <property type="entry name" value="S-adenosyl-L-methionine-dependent methyltransferases"/>
    <property type="match status" value="1"/>
</dbReference>
<dbReference type="Pfam" id="PF01584">
    <property type="entry name" value="CheW"/>
    <property type="match status" value="1"/>
</dbReference>
<dbReference type="SMART" id="SM00138">
    <property type="entry name" value="MeTrc"/>
    <property type="match status" value="1"/>
</dbReference>
<evidence type="ECO:0000259" key="1">
    <source>
        <dbReference type="PROSITE" id="PS50123"/>
    </source>
</evidence>
<dbReference type="OrthoDB" id="9794382at2"/>
<dbReference type="GO" id="GO:0006935">
    <property type="term" value="P:chemotaxis"/>
    <property type="evidence" value="ECO:0007669"/>
    <property type="project" value="InterPro"/>
</dbReference>
<feature type="domain" description="CheW-like" evidence="2">
    <location>
        <begin position="26"/>
        <end position="166"/>
    </location>
</feature>
<dbReference type="Gene3D" id="2.30.30.40">
    <property type="entry name" value="SH3 Domains"/>
    <property type="match status" value="1"/>
</dbReference>
<dbReference type="PANTHER" id="PTHR22617">
    <property type="entry name" value="CHEMOTAXIS SENSOR HISTIDINE KINASE-RELATED"/>
    <property type="match status" value="1"/>
</dbReference>
<dbReference type="GO" id="GO:0005829">
    <property type="term" value="C:cytosol"/>
    <property type="evidence" value="ECO:0007669"/>
    <property type="project" value="TreeGrafter"/>
</dbReference>
<dbReference type="CDD" id="cd00732">
    <property type="entry name" value="CheW"/>
    <property type="match status" value="1"/>
</dbReference>
<dbReference type="GO" id="GO:0007165">
    <property type="term" value="P:signal transduction"/>
    <property type="evidence" value="ECO:0007669"/>
    <property type="project" value="InterPro"/>
</dbReference>
<dbReference type="GO" id="GO:0008757">
    <property type="term" value="F:S-adenosylmethionine-dependent methyltransferase activity"/>
    <property type="evidence" value="ECO:0007669"/>
    <property type="project" value="InterPro"/>
</dbReference>
<dbReference type="SUPFAM" id="SSF50341">
    <property type="entry name" value="CheW-like"/>
    <property type="match status" value="1"/>
</dbReference>